<accession>A0A0F8Y453</accession>
<feature type="non-terminal residue" evidence="1">
    <location>
        <position position="1"/>
    </location>
</feature>
<name>A0A0F8Y453_9ZZZZ</name>
<proteinExistence type="predicted"/>
<dbReference type="AlphaFoldDB" id="A0A0F8Y453"/>
<protein>
    <submittedName>
        <fullName evidence="1">Uncharacterized protein</fullName>
    </submittedName>
</protein>
<comment type="caution">
    <text evidence="1">The sequence shown here is derived from an EMBL/GenBank/DDBJ whole genome shotgun (WGS) entry which is preliminary data.</text>
</comment>
<dbReference type="EMBL" id="LAZR01055570">
    <property type="protein sequence ID" value="KKK76073.1"/>
    <property type="molecule type" value="Genomic_DNA"/>
</dbReference>
<gene>
    <name evidence="1" type="ORF">LCGC14_2867330</name>
</gene>
<reference evidence="1" key="1">
    <citation type="journal article" date="2015" name="Nature">
        <title>Complex archaea that bridge the gap between prokaryotes and eukaryotes.</title>
        <authorList>
            <person name="Spang A."/>
            <person name="Saw J.H."/>
            <person name="Jorgensen S.L."/>
            <person name="Zaremba-Niedzwiedzka K."/>
            <person name="Martijn J."/>
            <person name="Lind A.E."/>
            <person name="van Eijk R."/>
            <person name="Schleper C."/>
            <person name="Guy L."/>
            <person name="Ettema T.J."/>
        </authorList>
    </citation>
    <scope>NUCLEOTIDE SEQUENCE</scope>
</reference>
<organism evidence="1">
    <name type="scientific">marine sediment metagenome</name>
    <dbReference type="NCBI Taxonomy" id="412755"/>
    <lineage>
        <taxon>unclassified sequences</taxon>
        <taxon>metagenomes</taxon>
        <taxon>ecological metagenomes</taxon>
    </lineage>
</organism>
<sequence>ELKDVEANGLCHGCMTRKLDQAKGIMAGSTNEFLSAPRLTASTKNEEEFKRLYMNEPRIEDMVKGNSIRGLMVPNRPCDYDYIIVDDLEERENEHKIKQQKGERKMNNVWKYVVTNLKGTKIKKEGLIIADNREDALVNLGGWFPKLINKGCTVHVKQW</sequence>
<evidence type="ECO:0000313" key="1">
    <source>
        <dbReference type="EMBL" id="KKK76073.1"/>
    </source>
</evidence>